<dbReference type="SUPFAM" id="SSF51735">
    <property type="entry name" value="NAD(P)-binding Rossmann-fold domains"/>
    <property type="match status" value="1"/>
</dbReference>
<dbReference type="PRINTS" id="PR00081">
    <property type="entry name" value="GDHRDH"/>
</dbReference>
<dbReference type="SMART" id="SM00822">
    <property type="entry name" value="PKS_KR"/>
    <property type="match status" value="1"/>
</dbReference>
<dbReference type="PROSITE" id="PS00061">
    <property type="entry name" value="ADH_SHORT"/>
    <property type="match status" value="1"/>
</dbReference>
<protein>
    <submittedName>
        <fullName evidence="5">Oxidoreductase</fullName>
    </submittedName>
</protein>
<name>A0A918CT84_9ACTN</name>
<dbReference type="PANTHER" id="PTHR42879">
    <property type="entry name" value="3-OXOACYL-(ACYL-CARRIER-PROTEIN) REDUCTASE"/>
    <property type="match status" value="1"/>
</dbReference>
<dbReference type="Gene3D" id="3.40.50.720">
    <property type="entry name" value="NAD(P)-binding Rossmann-like Domain"/>
    <property type="match status" value="1"/>
</dbReference>
<reference evidence="5" key="2">
    <citation type="submission" date="2020-09" db="EMBL/GenBank/DDBJ databases">
        <authorList>
            <person name="Sun Q."/>
            <person name="Zhou Y."/>
        </authorList>
    </citation>
    <scope>NUCLEOTIDE SEQUENCE</scope>
    <source>
        <strain evidence="5">CGMCC 4.7110</strain>
    </source>
</reference>
<dbReference type="InterPro" id="IPR036291">
    <property type="entry name" value="NAD(P)-bd_dom_sf"/>
</dbReference>
<dbReference type="EMBL" id="BMML01000013">
    <property type="protein sequence ID" value="GGN23223.1"/>
    <property type="molecule type" value="Genomic_DNA"/>
</dbReference>
<evidence type="ECO:0000256" key="2">
    <source>
        <dbReference type="RuleBase" id="RU000363"/>
    </source>
</evidence>
<sequence>MTMTTGRTALVTGAGSGMGRETARLLARDGFAVVLVGRRQDALDEVADAVRAEGGTALALAADITRADDVARVLDRVRAELGPVDVLINNAGSSSSVLNPQWLPHEQWRQVLDVNLTAVFQLTQAVLPDMLDRGIGTVVTVSSLAAVNPNLLGGAAYGAAKAGVRNFMTFLHNTFRNQGLRAITVLPGEADTPILDNRARPPAPEERAAMVQPEDVAEAVRLAVTLPQRVVLQEIVVAPTRQRDTSADLEISRWAGAPEGAAPQT</sequence>
<feature type="domain" description="Ketoreductase" evidence="4">
    <location>
        <begin position="7"/>
        <end position="189"/>
    </location>
</feature>
<dbReference type="CDD" id="cd05233">
    <property type="entry name" value="SDR_c"/>
    <property type="match status" value="1"/>
</dbReference>
<accession>A0A918CT84</accession>
<dbReference type="GO" id="GO:0032787">
    <property type="term" value="P:monocarboxylic acid metabolic process"/>
    <property type="evidence" value="ECO:0007669"/>
    <property type="project" value="UniProtKB-ARBA"/>
</dbReference>
<organism evidence="5 6">
    <name type="scientific">Streptomyces fuscichromogenes</name>
    <dbReference type="NCBI Taxonomy" id="1324013"/>
    <lineage>
        <taxon>Bacteria</taxon>
        <taxon>Bacillati</taxon>
        <taxon>Actinomycetota</taxon>
        <taxon>Actinomycetes</taxon>
        <taxon>Kitasatosporales</taxon>
        <taxon>Streptomycetaceae</taxon>
        <taxon>Streptomyces</taxon>
    </lineage>
</organism>
<dbReference type="RefSeq" id="WP_189265532.1">
    <property type="nucleotide sequence ID" value="NZ_BMML01000013.1"/>
</dbReference>
<proteinExistence type="inferred from homology"/>
<dbReference type="Proteomes" id="UP000653411">
    <property type="component" value="Unassembled WGS sequence"/>
</dbReference>
<dbReference type="InterPro" id="IPR050259">
    <property type="entry name" value="SDR"/>
</dbReference>
<dbReference type="InterPro" id="IPR002347">
    <property type="entry name" value="SDR_fam"/>
</dbReference>
<dbReference type="Pfam" id="PF00106">
    <property type="entry name" value="adh_short"/>
    <property type="match status" value="1"/>
</dbReference>
<feature type="region of interest" description="Disordered" evidence="3">
    <location>
        <begin position="242"/>
        <end position="265"/>
    </location>
</feature>
<dbReference type="PANTHER" id="PTHR42879:SF2">
    <property type="entry name" value="3-OXOACYL-[ACYL-CARRIER-PROTEIN] REDUCTASE FABG"/>
    <property type="match status" value="1"/>
</dbReference>
<gene>
    <name evidence="5" type="ORF">GCM10011578_055310</name>
</gene>
<evidence type="ECO:0000256" key="1">
    <source>
        <dbReference type="ARBA" id="ARBA00006484"/>
    </source>
</evidence>
<keyword evidence="6" id="KW-1185">Reference proteome</keyword>
<evidence type="ECO:0000256" key="3">
    <source>
        <dbReference type="SAM" id="MobiDB-lite"/>
    </source>
</evidence>
<comment type="similarity">
    <text evidence="1 2">Belongs to the short-chain dehydrogenases/reductases (SDR) family.</text>
</comment>
<evidence type="ECO:0000259" key="4">
    <source>
        <dbReference type="SMART" id="SM00822"/>
    </source>
</evidence>
<evidence type="ECO:0000313" key="5">
    <source>
        <dbReference type="EMBL" id="GGN23223.1"/>
    </source>
</evidence>
<evidence type="ECO:0000313" key="6">
    <source>
        <dbReference type="Proteomes" id="UP000653411"/>
    </source>
</evidence>
<dbReference type="AlphaFoldDB" id="A0A918CT84"/>
<reference evidence="5" key="1">
    <citation type="journal article" date="2014" name="Int. J. Syst. Evol. Microbiol.">
        <title>Complete genome sequence of Corynebacterium casei LMG S-19264T (=DSM 44701T), isolated from a smear-ripened cheese.</title>
        <authorList>
            <consortium name="US DOE Joint Genome Institute (JGI-PGF)"/>
            <person name="Walter F."/>
            <person name="Albersmeier A."/>
            <person name="Kalinowski J."/>
            <person name="Ruckert C."/>
        </authorList>
    </citation>
    <scope>NUCLEOTIDE SEQUENCE</scope>
    <source>
        <strain evidence="5">CGMCC 4.7110</strain>
    </source>
</reference>
<dbReference type="InterPro" id="IPR057326">
    <property type="entry name" value="KR_dom"/>
</dbReference>
<dbReference type="InterPro" id="IPR020904">
    <property type="entry name" value="Sc_DH/Rdtase_CS"/>
</dbReference>
<dbReference type="PRINTS" id="PR00080">
    <property type="entry name" value="SDRFAMILY"/>
</dbReference>
<comment type="caution">
    <text evidence="5">The sequence shown here is derived from an EMBL/GenBank/DDBJ whole genome shotgun (WGS) entry which is preliminary data.</text>
</comment>